<evidence type="ECO:0000313" key="6">
    <source>
        <dbReference type="Proteomes" id="UP000018466"/>
    </source>
</evidence>
<evidence type="ECO:0000259" key="4">
    <source>
        <dbReference type="Pfam" id="PF18998"/>
    </source>
</evidence>
<feature type="region of interest" description="Disordered" evidence="2">
    <location>
        <begin position="1373"/>
        <end position="1399"/>
    </location>
</feature>
<keyword evidence="6" id="KW-1185">Reference proteome</keyword>
<evidence type="ECO:0000256" key="3">
    <source>
        <dbReference type="SAM" id="SignalP"/>
    </source>
</evidence>
<feature type="chain" id="PRO_5041235258" description="Bacterial repeat domain-containing protein" evidence="3">
    <location>
        <begin position="30"/>
        <end position="1399"/>
    </location>
</feature>
<dbReference type="Gene3D" id="2.60.40.4270">
    <property type="entry name" value="Listeria-Bacteroides repeat domain"/>
    <property type="match status" value="1"/>
</dbReference>
<dbReference type="GO" id="GO:0030313">
    <property type="term" value="C:cell envelope"/>
    <property type="evidence" value="ECO:0007669"/>
    <property type="project" value="UniProtKB-SubCell"/>
</dbReference>
<evidence type="ECO:0000313" key="5">
    <source>
        <dbReference type="EMBL" id="EHO15739.1"/>
    </source>
</evidence>
<organism evidence="5 6">
    <name type="scientific">Stomatobaculum longum</name>
    <dbReference type="NCBI Taxonomy" id="796942"/>
    <lineage>
        <taxon>Bacteria</taxon>
        <taxon>Bacillati</taxon>
        <taxon>Bacillota</taxon>
        <taxon>Clostridia</taxon>
        <taxon>Lachnospirales</taxon>
        <taxon>Lachnospiraceae</taxon>
        <taxon>Stomatobaculum</taxon>
    </lineage>
</organism>
<dbReference type="EMBL" id="AGEL01000015">
    <property type="protein sequence ID" value="EHO15739.1"/>
    <property type="molecule type" value="Genomic_DNA"/>
</dbReference>
<dbReference type="InterPro" id="IPR013378">
    <property type="entry name" value="InlB-like_B-rpt"/>
</dbReference>
<dbReference type="InterPro" id="IPR042229">
    <property type="entry name" value="Listeria/Bacterioides_rpt_sf"/>
</dbReference>
<dbReference type="Pfam" id="PF18998">
    <property type="entry name" value="Flg_new_2"/>
    <property type="match status" value="1"/>
</dbReference>
<keyword evidence="3" id="KW-0732">Signal</keyword>
<gene>
    <name evidence="5" type="ORF">HMPREF9623_02060</name>
</gene>
<evidence type="ECO:0000256" key="2">
    <source>
        <dbReference type="SAM" id="MobiDB-lite"/>
    </source>
</evidence>
<dbReference type="GeneID" id="86941773"/>
<accession>A0AA36Y3H1</accession>
<protein>
    <recommendedName>
        <fullName evidence="4">Bacterial repeat domain-containing protein</fullName>
    </recommendedName>
</protein>
<dbReference type="RefSeq" id="WP_009533866.1">
    <property type="nucleotide sequence ID" value="NZ_JH590865.1"/>
</dbReference>
<comment type="caution">
    <text evidence="5">The sequence shown here is derived from an EMBL/GenBank/DDBJ whole genome shotgun (WGS) entry which is preliminary data.</text>
</comment>
<dbReference type="InterPro" id="IPR044060">
    <property type="entry name" value="Bacterial_rp_domain"/>
</dbReference>
<dbReference type="Proteomes" id="UP000018466">
    <property type="component" value="Unassembled WGS sequence"/>
</dbReference>
<dbReference type="NCBIfam" id="TIGR02543">
    <property type="entry name" value="List_Bact_rpt"/>
    <property type="match status" value="1"/>
</dbReference>
<evidence type="ECO:0000256" key="1">
    <source>
        <dbReference type="ARBA" id="ARBA00004196"/>
    </source>
</evidence>
<feature type="domain" description="Bacterial repeat" evidence="4">
    <location>
        <begin position="663"/>
        <end position="737"/>
    </location>
</feature>
<name>A0AA36Y3H1_9FIRM</name>
<feature type="non-terminal residue" evidence="5">
    <location>
        <position position="1399"/>
    </location>
</feature>
<reference evidence="5 6" key="1">
    <citation type="submission" date="2011-10" db="EMBL/GenBank/DDBJ databases">
        <title>The Genome Sequence of Lachnospiraceae bacterium ACC2.</title>
        <authorList>
            <consortium name="The Broad Institute Genome Sequencing Platform"/>
            <person name="Earl A."/>
            <person name="Ward D."/>
            <person name="Feldgarden M."/>
            <person name="Gevers D."/>
            <person name="Sizova M."/>
            <person name="Hazen A."/>
            <person name="Epstein S."/>
            <person name="Young S.K."/>
            <person name="Zeng Q."/>
            <person name="Gargeya S."/>
            <person name="Fitzgerald M."/>
            <person name="Haas B."/>
            <person name="Abouelleil A."/>
            <person name="Alvarado L."/>
            <person name="Arachchi H.M."/>
            <person name="Berlin A."/>
            <person name="Brown A."/>
            <person name="Chapman S.B."/>
            <person name="Chen Z."/>
            <person name="Dunbar C."/>
            <person name="Freedman E."/>
            <person name="Gearin G."/>
            <person name="Goldberg J."/>
            <person name="Griggs A."/>
            <person name="Gujja S."/>
            <person name="Heiman D."/>
            <person name="Howarth C."/>
            <person name="Larson L."/>
            <person name="Lui A."/>
            <person name="MacDonald P.J.P."/>
            <person name="Montmayeur A."/>
            <person name="Murphy C."/>
            <person name="Neiman D."/>
            <person name="Pearson M."/>
            <person name="Priest M."/>
            <person name="Roberts A."/>
            <person name="Saif S."/>
            <person name="Shea T."/>
            <person name="Shenoy N."/>
            <person name="Sisk P."/>
            <person name="Stolte C."/>
            <person name="Sykes S."/>
            <person name="Wortman J."/>
            <person name="Nusbaum C."/>
            <person name="Birren B."/>
        </authorList>
    </citation>
    <scope>NUCLEOTIDE SEQUENCE [LARGE SCALE GENOMIC DNA]</scope>
    <source>
        <strain evidence="5 6">ACC2</strain>
    </source>
</reference>
<feature type="compositionally biased region" description="Pro residues" evidence="2">
    <location>
        <begin position="1376"/>
        <end position="1399"/>
    </location>
</feature>
<comment type="subcellular location">
    <subcellularLocation>
        <location evidence="1">Cell envelope</location>
    </subcellularLocation>
</comment>
<feature type="signal peptide" evidence="3">
    <location>
        <begin position="1"/>
        <end position="29"/>
    </location>
</feature>
<sequence length="1399" mass="146005">MKRHKLRKRALTALLALSLFSTQLLTAQAAGATDYSVYENAGEHGYSGPSGSYTAGDAEVIFDTGNGPHVTASPLAGWHGVSQTNRFYVIRGQVGKPLNEIAPFNTGIAAFGDWPTSLPGGKPALPWGQGTTAAPSWTGYSFAGWTKLIPQSQTLASEEEVKLTRGMDPVIPYNKKTIYRANWMGSANYKLFTTHGRKADAASEFAPWTFDRSDDDIVVESAVSKGSVDLPGYKITGVTVKSTGSTDATKTAAADFAVTGASGLGPDGAAISGDERFPVPPTITSPLLLNSNMPNQNVSMQFDYEPDTNQKFKFSTSYVYLDSSSVENSLTVPDGAGGILGSAKLYAAESDGAGVQNGTTRFTAALLPDANNPKDNTAAHHPKYVFYKAEIMSGKEKKTLSKTVVAGGTAETFVRQRGLEESLFDLQMPADNATSPTPVSFKWMPNQDVKVKYIYKLNPDYTNMVSIVLKSSRDEDASGFVDNNVPRPIIEKPTAPGSLTTVSIPYVPNYTVVSAIALDSAALTQQPHNLTQPTATTSGSFQYESTTDPATIVVRYQPNPSAFAKVYYTAKTEGGGTGGSLSGVLVQQMTMPKTYTLDELLTLHGISATPATGYLGDGWYKANASGTAPDGPKLSGTDSLSVTAAGPNKYIYVFKKNPADWGTVRFFSGANGSISGTAVQSVLKNTALSSLAPTVTANTGYQFEGWYDNAGNLVSTDQNFGSLTVQGNASYTAHFVLIAALSDTVFAVPNVDASVSGADGTGQLRVNTPNISRVYTVTDLNGNVVATMTGLALSTGSFTGLRPGQPYHIYELASDQNPAAGTNISAVPANKKGPEALAVIPATQPNLTAVPDPSNNTASITVNPADANSQYALVDDAGNAVAPGFVSPGAGGVVFTGLDPTRSYTVVAQPNGSAQNPVANAAAGYGTTVPAATQSAAVANDTFTVKVHNDPANSGRLLLHTRDSATLQVSDEKEIDDAKSGDIVMLSADATDSTGAAFVRWQLLGGSVLGFNPALRSQSVTVSGNAVFEPIYQSVIGANQVELQVSSSDNGFGVAENIRRTKQDALNSPQLPEDNVWATNSNATYTIKLQKGAPSADVRQAVSQADGNSGEASFRFGWMLDVKLFRSLTRTADGAVLNRPVPEDAVARIADFTITTALNTAAIGKTDYALYAVRKDASGALTAVDLSSQLPADFATNPGAIYELPAEIGDKLVLTYHKAVKFRIIDGRTASNNVTVLLRKGSAPAANTAYTALPLDFTQNLDNGKYRFVGLSKTAGSYTAFDPATDAVNTDLTVYAYYEVDPAWTAARAALDASRATGTAALPNVSDPTLAAALQAALNNAAAVSNATAPSSSIAAMLAAQVALDQAIHDASVAPTPAPAPTPTPTPTPTPVPTPGGGG</sequence>
<proteinExistence type="predicted"/>